<evidence type="ECO:0000313" key="2">
    <source>
        <dbReference type="Proteomes" id="UP000677913"/>
    </source>
</evidence>
<name>A0A8J7WUB1_9ACTN</name>
<comment type="caution">
    <text evidence="1">The sequence shown here is derived from an EMBL/GenBank/DDBJ whole genome shotgun (WGS) entry which is preliminary data.</text>
</comment>
<accession>A0A8J7WUB1</accession>
<gene>
    <name evidence="1" type="ORF">KGA66_27830</name>
</gene>
<dbReference type="EMBL" id="JAGSXH010000212">
    <property type="protein sequence ID" value="MBS2966875.1"/>
    <property type="molecule type" value="Genomic_DNA"/>
</dbReference>
<evidence type="ECO:0000313" key="1">
    <source>
        <dbReference type="EMBL" id="MBS2966875.1"/>
    </source>
</evidence>
<organism evidence="1 2">
    <name type="scientific">Actinocrinis puniceicyclus</name>
    <dbReference type="NCBI Taxonomy" id="977794"/>
    <lineage>
        <taxon>Bacteria</taxon>
        <taxon>Bacillati</taxon>
        <taxon>Actinomycetota</taxon>
        <taxon>Actinomycetes</taxon>
        <taxon>Catenulisporales</taxon>
        <taxon>Actinospicaceae</taxon>
        <taxon>Actinocrinis</taxon>
    </lineage>
</organism>
<protein>
    <submittedName>
        <fullName evidence="1">Uncharacterized protein</fullName>
    </submittedName>
</protein>
<dbReference type="Proteomes" id="UP000677913">
    <property type="component" value="Unassembled WGS sequence"/>
</dbReference>
<sequence>MAISVIVQTFTGEILSRSVHPGIGALCQAAREHHLPLLSGVDPYDNTVFNRSQVNDVRAELDSLRNAGDFEDLVLWTELVQLIELVNAKPHRYLLFNGD</sequence>
<keyword evidence="2" id="KW-1185">Reference proteome</keyword>
<dbReference type="AlphaFoldDB" id="A0A8J7WUB1"/>
<dbReference type="RefSeq" id="WP_211472367.1">
    <property type="nucleotide sequence ID" value="NZ_JAGSXH010000212.1"/>
</dbReference>
<proteinExistence type="predicted"/>
<reference evidence="1" key="1">
    <citation type="submission" date="2021-04" db="EMBL/GenBank/DDBJ databases">
        <title>Genome based classification of Actinospica acidithermotolerans sp. nov., an actinobacterium isolated from an Indonesian hot spring.</title>
        <authorList>
            <person name="Kusuma A.B."/>
            <person name="Putra K.E."/>
            <person name="Nafisah S."/>
            <person name="Loh J."/>
            <person name="Nouioui I."/>
            <person name="Goodfellow M."/>
        </authorList>
    </citation>
    <scope>NUCLEOTIDE SEQUENCE</scope>
    <source>
        <strain evidence="1">DSM 45618</strain>
    </source>
</reference>